<feature type="compositionally biased region" description="Polar residues" evidence="1">
    <location>
        <begin position="9"/>
        <end position="20"/>
    </location>
</feature>
<comment type="caution">
    <text evidence="3">The sequence shown here is derived from an EMBL/GenBank/DDBJ whole genome shotgun (WGS) entry which is preliminary data.</text>
</comment>
<name>A0ABQ3HGF1_9ACTN</name>
<dbReference type="EMBL" id="BNAD01000001">
    <property type="protein sequence ID" value="GHE15032.1"/>
    <property type="molecule type" value="Genomic_DNA"/>
</dbReference>
<feature type="transmembrane region" description="Helical" evidence="2">
    <location>
        <begin position="139"/>
        <end position="158"/>
    </location>
</feature>
<dbReference type="Proteomes" id="UP000597341">
    <property type="component" value="Unassembled WGS sequence"/>
</dbReference>
<keyword evidence="2" id="KW-0812">Transmembrane</keyword>
<accession>A0ABQ3HGF1</accession>
<organism evidence="3 4">
    <name type="scientific">Nocardioides flavus</name>
    <name type="common">ex Wang et al. 2016</name>
    <dbReference type="NCBI Taxonomy" id="2058780"/>
    <lineage>
        <taxon>Bacteria</taxon>
        <taxon>Bacillati</taxon>
        <taxon>Actinomycetota</taxon>
        <taxon>Actinomycetes</taxon>
        <taxon>Propionibacteriales</taxon>
        <taxon>Nocardioidaceae</taxon>
        <taxon>Nocardioides</taxon>
    </lineage>
</organism>
<evidence type="ECO:0000256" key="1">
    <source>
        <dbReference type="SAM" id="MobiDB-lite"/>
    </source>
</evidence>
<reference evidence="4" key="1">
    <citation type="journal article" date="2019" name="Int. J. Syst. Evol. Microbiol.">
        <title>The Global Catalogue of Microorganisms (GCM) 10K type strain sequencing project: providing services to taxonomists for standard genome sequencing and annotation.</title>
        <authorList>
            <consortium name="The Broad Institute Genomics Platform"/>
            <consortium name="The Broad Institute Genome Sequencing Center for Infectious Disease"/>
            <person name="Wu L."/>
            <person name="Ma J."/>
        </authorList>
    </citation>
    <scope>NUCLEOTIDE SEQUENCE [LARGE SCALE GENOMIC DNA]</scope>
    <source>
        <strain evidence="4">CGMCC 1.12791</strain>
    </source>
</reference>
<evidence type="ECO:0000256" key="2">
    <source>
        <dbReference type="SAM" id="Phobius"/>
    </source>
</evidence>
<proteinExistence type="predicted"/>
<keyword evidence="4" id="KW-1185">Reference proteome</keyword>
<sequence>MPDPRPESAPSTSRSGTVLTPTYAKAIATESGVTDQRHPDRPAVDGTPTTGSGATASPLDQTVKRLESWQLLRSAVPLIAAGLGVAGLYAYFATASDLPEFWIGVPLGLVGSSLAAVGYRGRLREIRSPVPSTGRHYPWLFLGWVCVIAGLLVPPYALA</sequence>
<keyword evidence="2" id="KW-1133">Transmembrane helix</keyword>
<evidence type="ECO:0000313" key="3">
    <source>
        <dbReference type="EMBL" id="GHE15032.1"/>
    </source>
</evidence>
<feature type="compositionally biased region" description="Low complexity" evidence="1">
    <location>
        <begin position="46"/>
        <end position="58"/>
    </location>
</feature>
<evidence type="ECO:0000313" key="4">
    <source>
        <dbReference type="Proteomes" id="UP000597341"/>
    </source>
</evidence>
<keyword evidence="2" id="KW-0472">Membrane</keyword>
<feature type="transmembrane region" description="Helical" evidence="2">
    <location>
        <begin position="75"/>
        <end position="95"/>
    </location>
</feature>
<feature type="region of interest" description="Disordered" evidence="1">
    <location>
        <begin position="1"/>
        <end position="59"/>
    </location>
</feature>
<feature type="transmembrane region" description="Helical" evidence="2">
    <location>
        <begin position="101"/>
        <end position="119"/>
    </location>
</feature>
<gene>
    <name evidence="3" type="ORF">GCM10011376_01370</name>
</gene>
<protein>
    <submittedName>
        <fullName evidence="3">Uncharacterized protein</fullName>
    </submittedName>
</protein>